<proteinExistence type="predicted"/>
<feature type="transmembrane region" description="Helical" evidence="1">
    <location>
        <begin position="51"/>
        <end position="73"/>
    </location>
</feature>
<dbReference type="Pfam" id="PF02517">
    <property type="entry name" value="Rce1-like"/>
    <property type="match status" value="1"/>
</dbReference>
<feature type="domain" description="CAAX prenyl protease 2/Lysostaphin resistance protein A-like" evidence="2">
    <location>
        <begin position="145"/>
        <end position="228"/>
    </location>
</feature>
<accession>A0ABT8TD12</accession>
<evidence type="ECO:0000259" key="2">
    <source>
        <dbReference type="Pfam" id="PF02517"/>
    </source>
</evidence>
<dbReference type="RefSeq" id="WP_302712175.1">
    <property type="nucleotide sequence ID" value="NZ_JAULRT010000052.1"/>
</dbReference>
<keyword evidence="1" id="KW-1133">Transmembrane helix</keyword>
<keyword evidence="1" id="KW-0812">Transmembrane</keyword>
<evidence type="ECO:0000256" key="1">
    <source>
        <dbReference type="SAM" id="Phobius"/>
    </source>
</evidence>
<dbReference type="InterPro" id="IPR052710">
    <property type="entry name" value="CAAX_protease"/>
</dbReference>
<sequence length="287" mass="33164">MSTEATLPPLYPLKARYFVLIWLLPIFFLPGLNILYGWMDQYPLEWYWYDIAFYLYVYALFAVLGVIGFLLTGCGGREFAARPRAGSWAVGLQLTLLSFLFSTIAYFGVFIPLSYWAPSLVDYWVLSAPPLVYYSELGYYPVVANILGLICLAILPPLVEEWVFRGVLLRRWSEKYSRKKAIWWSSILFGLMHTDPIGATAFGVVMCCLYVYSGSLWVPIVCHALNNLACWFLEWGYIAYYGPEYQYTLQGLQADWPWIPLSLLFLVVLYLLFDKHKHLRAVLRVAK</sequence>
<comment type="caution">
    <text evidence="3">The sequence shown here is derived from an EMBL/GenBank/DDBJ whole genome shotgun (WGS) entry which is preliminary data.</text>
</comment>
<reference evidence="3" key="1">
    <citation type="submission" date="2023-07" db="EMBL/GenBank/DDBJ databases">
        <title>Gilvimarinus algae sp. nov., isolated from the surface of Kelp.</title>
        <authorList>
            <person name="Sun Y.Y."/>
            <person name="Gong Y."/>
            <person name="Du Z.J."/>
        </authorList>
    </citation>
    <scope>NUCLEOTIDE SEQUENCE</scope>
    <source>
        <strain evidence="3">SDUM040014</strain>
    </source>
</reference>
<dbReference type="PANTHER" id="PTHR36435:SF1">
    <property type="entry name" value="CAAX AMINO TERMINAL PROTEASE FAMILY PROTEIN"/>
    <property type="match status" value="1"/>
</dbReference>
<feature type="transmembrane region" description="Helical" evidence="1">
    <location>
        <begin position="137"/>
        <end position="160"/>
    </location>
</feature>
<feature type="transmembrane region" description="Helical" evidence="1">
    <location>
        <begin position="256"/>
        <end position="273"/>
    </location>
</feature>
<name>A0ABT8TD12_9GAMM</name>
<protein>
    <submittedName>
        <fullName evidence="3">Type II CAAX endopeptidase family protein</fullName>
    </submittedName>
</protein>
<dbReference type="PANTHER" id="PTHR36435">
    <property type="entry name" value="SLR1288 PROTEIN"/>
    <property type="match status" value="1"/>
</dbReference>
<feature type="transmembrane region" description="Helical" evidence="1">
    <location>
        <begin position="17"/>
        <end position="39"/>
    </location>
</feature>
<evidence type="ECO:0000313" key="3">
    <source>
        <dbReference type="EMBL" id="MDO3382012.1"/>
    </source>
</evidence>
<evidence type="ECO:0000313" key="4">
    <source>
        <dbReference type="Proteomes" id="UP001168380"/>
    </source>
</evidence>
<dbReference type="Proteomes" id="UP001168380">
    <property type="component" value="Unassembled WGS sequence"/>
</dbReference>
<feature type="transmembrane region" description="Helical" evidence="1">
    <location>
        <begin position="181"/>
        <end position="212"/>
    </location>
</feature>
<gene>
    <name evidence="3" type="ORF">QWI16_07485</name>
</gene>
<organism evidence="3 4">
    <name type="scientific">Gilvimarinus algae</name>
    <dbReference type="NCBI Taxonomy" id="3058037"/>
    <lineage>
        <taxon>Bacteria</taxon>
        <taxon>Pseudomonadati</taxon>
        <taxon>Pseudomonadota</taxon>
        <taxon>Gammaproteobacteria</taxon>
        <taxon>Cellvibrionales</taxon>
        <taxon>Cellvibrionaceae</taxon>
        <taxon>Gilvimarinus</taxon>
    </lineage>
</organism>
<feature type="transmembrane region" description="Helical" evidence="1">
    <location>
        <begin position="94"/>
        <end position="117"/>
    </location>
</feature>
<keyword evidence="4" id="KW-1185">Reference proteome</keyword>
<dbReference type="InterPro" id="IPR003675">
    <property type="entry name" value="Rce1/LyrA-like_dom"/>
</dbReference>
<dbReference type="EMBL" id="JAULRT010000052">
    <property type="protein sequence ID" value="MDO3382012.1"/>
    <property type="molecule type" value="Genomic_DNA"/>
</dbReference>
<keyword evidence="1" id="KW-0472">Membrane</keyword>